<dbReference type="Gene3D" id="3.40.50.300">
    <property type="entry name" value="P-loop containing nucleotide triphosphate hydrolases"/>
    <property type="match status" value="1"/>
</dbReference>
<proteinExistence type="predicted"/>
<dbReference type="Proteomes" id="UP001597295">
    <property type="component" value="Unassembled WGS sequence"/>
</dbReference>
<dbReference type="Pfam" id="PF03969">
    <property type="entry name" value="AFG1_ATPase"/>
    <property type="match status" value="1"/>
</dbReference>
<dbReference type="GO" id="GO:0051301">
    <property type="term" value="P:cell division"/>
    <property type="evidence" value="ECO:0007669"/>
    <property type="project" value="UniProtKB-KW"/>
</dbReference>
<reference evidence="4" key="1">
    <citation type="journal article" date="2019" name="Int. J. Syst. Evol. Microbiol.">
        <title>The Global Catalogue of Microorganisms (GCM) 10K type strain sequencing project: providing services to taxonomists for standard genome sequencing and annotation.</title>
        <authorList>
            <consortium name="The Broad Institute Genomics Platform"/>
            <consortium name="The Broad Institute Genome Sequencing Center for Infectious Disease"/>
            <person name="Wu L."/>
            <person name="Ma J."/>
        </authorList>
    </citation>
    <scope>NUCLEOTIDE SEQUENCE [LARGE SCALE GENOMIC DNA]</scope>
    <source>
        <strain evidence="4">CGMCC 1.19062</strain>
    </source>
</reference>
<dbReference type="EMBL" id="JBHUIP010000003">
    <property type="protein sequence ID" value="MFD2262025.1"/>
    <property type="molecule type" value="Genomic_DNA"/>
</dbReference>
<evidence type="ECO:0000256" key="1">
    <source>
        <dbReference type="ARBA" id="ARBA00022741"/>
    </source>
</evidence>
<dbReference type="SUPFAM" id="SSF52540">
    <property type="entry name" value="P-loop containing nucleoside triphosphate hydrolases"/>
    <property type="match status" value="1"/>
</dbReference>
<evidence type="ECO:0000313" key="3">
    <source>
        <dbReference type="EMBL" id="MFD2262025.1"/>
    </source>
</evidence>
<dbReference type="NCBIfam" id="NF040713">
    <property type="entry name" value="ZapE"/>
    <property type="match status" value="1"/>
</dbReference>
<dbReference type="RefSeq" id="WP_379874935.1">
    <property type="nucleotide sequence ID" value="NZ_JBHUIP010000003.1"/>
</dbReference>
<keyword evidence="4" id="KW-1185">Reference proteome</keyword>
<dbReference type="PANTHER" id="PTHR12169">
    <property type="entry name" value="ATPASE N2B"/>
    <property type="match status" value="1"/>
</dbReference>
<keyword evidence="3" id="KW-0131">Cell cycle</keyword>
<sequence>MSSTEDFEPNDSITAAGPLARYKAGVKAGEIQEDPLQLDIMARLEKLCSELSGYQPLGTEAPRWMGWLKREKARRPAPRGLYIHGSVGRGKSMCMDLFFAAAPVKQRRRVHFHAFMAEIHDRLHALRSKKGHDDDLLATVAAEVAEASWLLCFDEFVVNNIVDAMILGRLFQALFDKGVVIVATSNFAPKDLYKDGLQRDRFEPFIAIMESRMEVLTLDGPKDYRRLRRAGQPVFYAPLGEEATAHLHAAFADLTDDAEGAPDAVEVYGRMIQVAKAAKGVAWFEFPDLCAKPLGASDYLALARRYHTLLIDHVPELSADNHNEARRFITLIDSLYEAKTKLIMAAAAMPDQLYPKGTGAFEFQRTASRLMEMQSADYAALPTAASEARGRIDVVE</sequence>
<keyword evidence="1" id="KW-0547">Nucleotide-binding</keyword>
<organism evidence="3 4">
    <name type="scientific">Lacibacterium aquatile</name>
    <dbReference type="NCBI Taxonomy" id="1168082"/>
    <lineage>
        <taxon>Bacteria</taxon>
        <taxon>Pseudomonadati</taxon>
        <taxon>Pseudomonadota</taxon>
        <taxon>Alphaproteobacteria</taxon>
        <taxon>Rhodospirillales</taxon>
        <taxon>Rhodospirillaceae</taxon>
    </lineage>
</organism>
<accession>A0ABW5DMR6</accession>
<dbReference type="InterPro" id="IPR027417">
    <property type="entry name" value="P-loop_NTPase"/>
</dbReference>
<comment type="caution">
    <text evidence="3">The sequence shown here is derived from an EMBL/GenBank/DDBJ whole genome shotgun (WGS) entry which is preliminary data.</text>
</comment>
<evidence type="ECO:0000313" key="4">
    <source>
        <dbReference type="Proteomes" id="UP001597295"/>
    </source>
</evidence>
<dbReference type="PANTHER" id="PTHR12169:SF6">
    <property type="entry name" value="AFG1-LIKE ATPASE"/>
    <property type="match status" value="1"/>
</dbReference>
<dbReference type="InterPro" id="IPR005654">
    <property type="entry name" value="ATPase_AFG1-like"/>
</dbReference>
<gene>
    <name evidence="3" type="primary">zapE</name>
    <name evidence="3" type="ORF">ACFSM5_03935</name>
</gene>
<keyword evidence="3" id="KW-0132">Cell division</keyword>
<evidence type="ECO:0000256" key="2">
    <source>
        <dbReference type="ARBA" id="ARBA00022840"/>
    </source>
</evidence>
<name>A0ABW5DMR6_9PROT</name>
<protein>
    <submittedName>
        <fullName evidence="3">Cell division protein ZapE</fullName>
    </submittedName>
</protein>
<keyword evidence="2" id="KW-0067">ATP-binding</keyword>